<dbReference type="InterPro" id="IPR008775">
    <property type="entry name" value="Phytyl_CoA_dOase-like"/>
</dbReference>
<comment type="similarity">
    <text evidence="2">Belongs to the PhyH family.</text>
</comment>
<dbReference type="GO" id="GO:0016491">
    <property type="term" value="F:oxidoreductase activity"/>
    <property type="evidence" value="ECO:0007669"/>
    <property type="project" value="UniProtKB-KW"/>
</dbReference>
<evidence type="ECO:0000313" key="7">
    <source>
        <dbReference type="EMBL" id="PVU96630.1"/>
    </source>
</evidence>
<dbReference type="PANTHER" id="PTHR20883:SF15">
    <property type="entry name" value="PHYTANOYL-COA DIOXYGENASE DOMAIN-CONTAINING PROTEIN 1"/>
    <property type="match status" value="1"/>
</dbReference>
<dbReference type="PANTHER" id="PTHR20883">
    <property type="entry name" value="PHYTANOYL-COA DIOXYGENASE DOMAIN CONTAINING 1"/>
    <property type="match status" value="1"/>
</dbReference>
<keyword evidence="4 5" id="KW-0408">Iron</keyword>
<dbReference type="InterPro" id="IPR005123">
    <property type="entry name" value="Oxoglu/Fe-dep_dioxygenase_dom"/>
</dbReference>
<dbReference type="SUPFAM" id="SSF51197">
    <property type="entry name" value="Clavaminate synthase-like"/>
    <property type="match status" value="1"/>
</dbReference>
<dbReference type="Gene3D" id="2.60.120.620">
    <property type="entry name" value="q2cbj1_9rhob like domain"/>
    <property type="match status" value="1"/>
</dbReference>
<evidence type="ECO:0000256" key="5">
    <source>
        <dbReference type="RuleBase" id="RU003682"/>
    </source>
</evidence>
<gene>
    <name evidence="7" type="ORF">BB559_002309</name>
</gene>
<dbReference type="Proteomes" id="UP000245699">
    <property type="component" value="Unassembled WGS sequence"/>
</dbReference>
<evidence type="ECO:0000256" key="1">
    <source>
        <dbReference type="ARBA" id="ARBA00001962"/>
    </source>
</evidence>
<dbReference type="AlphaFoldDB" id="A0A2T9YWB3"/>
<evidence type="ECO:0000259" key="6">
    <source>
        <dbReference type="PROSITE" id="PS51471"/>
    </source>
</evidence>
<feature type="domain" description="Fe2OG dioxygenase" evidence="6">
    <location>
        <begin position="141"/>
        <end position="273"/>
    </location>
</feature>
<comment type="cofactor">
    <cofactor evidence="1">
        <name>Fe cation</name>
        <dbReference type="ChEBI" id="CHEBI:24875"/>
    </cofactor>
</comment>
<dbReference type="PROSITE" id="PS51471">
    <property type="entry name" value="FE2OG_OXY"/>
    <property type="match status" value="1"/>
</dbReference>
<dbReference type="OrthoDB" id="445007at2759"/>
<dbReference type="STRING" id="61424.A0A2T9YWB3"/>
<reference evidence="7 8" key="1">
    <citation type="journal article" date="2018" name="MBio">
        <title>Comparative Genomics Reveals the Core Gene Toolbox for the Fungus-Insect Symbiosis.</title>
        <authorList>
            <person name="Wang Y."/>
            <person name="Stata M."/>
            <person name="Wang W."/>
            <person name="Stajich J.E."/>
            <person name="White M.M."/>
            <person name="Moncalvo J.M."/>
        </authorList>
    </citation>
    <scope>NUCLEOTIDE SEQUENCE [LARGE SCALE GENOMIC DNA]</scope>
    <source>
        <strain evidence="7 8">AUS-77-4</strain>
    </source>
</reference>
<comment type="caution">
    <text evidence="7">The sequence shown here is derived from an EMBL/GenBank/DDBJ whole genome shotgun (WGS) entry which is preliminary data.</text>
</comment>
<evidence type="ECO:0000256" key="3">
    <source>
        <dbReference type="ARBA" id="ARBA00022723"/>
    </source>
</evidence>
<protein>
    <recommendedName>
        <fullName evidence="6">Fe2OG dioxygenase domain-containing protein</fullName>
    </recommendedName>
</protein>
<evidence type="ECO:0000256" key="4">
    <source>
        <dbReference type="ARBA" id="ARBA00023004"/>
    </source>
</evidence>
<evidence type="ECO:0000313" key="8">
    <source>
        <dbReference type="Proteomes" id="UP000245699"/>
    </source>
</evidence>
<sequence>MASELLDNTLIEETVNFFDKNGGAVIPNFLSAEEVKELRQEAAKMLSELDVSTHPMTVFSTGTAGKEHVGDKYFLDSWNNISYFLEEGAVNQEGKLVVDKERSVNKIGHGLHMVNDSFKRISCSDKIAQIAKGLGMKDPRVLQSMLIFKQPEIGGEVPPHQDSTFLYTDPPSARGFWFALEDCTLSNGCLEYLPGSHSVPIRSRFVRKSEGYGTTFEDLPVDEKDIPEIDNSKYVPLEVKAGSLVLIHGNVLHRSSPNLSKDSRWIYTFHCIEGDYPYDKKNWLQPSPGLELTRLYKN</sequence>
<organism evidence="7 8">
    <name type="scientific">Furculomyces boomerangus</name>
    <dbReference type="NCBI Taxonomy" id="61424"/>
    <lineage>
        <taxon>Eukaryota</taxon>
        <taxon>Fungi</taxon>
        <taxon>Fungi incertae sedis</taxon>
        <taxon>Zoopagomycota</taxon>
        <taxon>Kickxellomycotina</taxon>
        <taxon>Harpellomycetes</taxon>
        <taxon>Harpellales</taxon>
        <taxon>Harpellaceae</taxon>
        <taxon>Furculomyces</taxon>
    </lineage>
</organism>
<dbReference type="EMBL" id="MBFT01000137">
    <property type="protein sequence ID" value="PVU96630.1"/>
    <property type="molecule type" value="Genomic_DNA"/>
</dbReference>
<name>A0A2T9YWB3_9FUNG</name>
<evidence type="ECO:0000256" key="2">
    <source>
        <dbReference type="ARBA" id="ARBA00005830"/>
    </source>
</evidence>
<proteinExistence type="inferred from homology"/>
<keyword evidence="8" id="KW-1185">Reference proteome</keyword>
<keyword evidence="3 5" id="KW-0479">Metal-binding</keyword>
<dbReference type="Pfam" id="PF05721">
    <property type="entry name" value="PhyH"/>
    <property type="match status" value="1"/>
</dbReference>
<comment type="similarity">
    <text evidence="5">Belongs to the iron/ascorbate-dependent oxidoreductase family.</text>
</comment>
<keyword evidence="5" id="KW-0560">Oxidoreductase</keyword>
<accession>A0A2T9YWB3</accession>
<dbReference type="GO" id="GO:0046872">
    <property type="term" value="F:metal ion binding"/>
    <property type="evidence" value="ECO:0007669"/>
    <property type="project" value="UniProtKB-KW"/>
</dbReference>